<dbReference type="Proteomes" id="UP000195514">
    <property type="component" value="Chromosome I"/>
</dbReference>
<dbReference type="PANTHER" id="PTHR11319">
    <property type="entry name" value="G PROTEIN-COUPLED RECEPTOR-RELATED"/>
    <property type="match status" value="1"/>
</dbReference>
<keyword evidence="6" id="KW-0472">Membrane</keyword>
<evidence type="ECO:0000256" key="2">
    <source>
        <dbReference type="ARBA" id="ARBA00004442"/>
    </source>
</evidence>
<accession>A0A1Y6K5F6</accession>
<keyword evidence="7" id="KW-0998">Cell outer membrane</keyword>
<dbReference type="NCBIfam" id="NF041518">
    <property type="entry name" value="choice_anch_Q"/>
    <property type="match status" value="1"/>
</dbReference>
<organism evidence="8 9">
    <name type="scientific">Candidatus Brevifilum fermentans</name>
    <dbReference type="NCBI Taxonomy" id="1986204"/>
    <lineage>
        <taxon>Bacteria</taxon>
        <taxon>Bacillati</taxon>
        <taxon>Chloroflexota</taxon>
        <taxon>Anaerolineae</taxon>
        <taxon>Anaerolineales</taxon>
        <taxon>Anaerolineaceae</taxon>
        <taxon>Candidatus Brevifilum</taxon>
    </lineage>
</organism>
<evidence type="ECO:0000256" key="1">
    <source>
        <dbReference type="ARBA" id="ARBA00004196"/>
    </source>
</evidence>
<evidence type="ECO:0000256" key="6">
    <source>
        <dbReference type="ARBA" id="ARBA00023136"/>
    </source>
</evidence>
<dbReference type="RefSeq" id="WP_087861734.1">
    <property type="nucleotide sequence ID" value="NZ_LT859958.1"/>
</dbReference>
<gene>
    <name evidence="8" type="ORF">CFX1CAM_0754</name>
</gene>
<reference evidence="9" key="1">
    <citation type="submission" date="2017-05" db="EMBL/GenBank/DDBJ databases">
        <authorList>
            <person name="Kirkegaard R."/>
            <person name="Mcilroy J S."/>
        </authorList>
    </citation>
    <scope>NUCLEOTIDE SEQUENCE [LARGE SCALE GENOMIC DNA]</scope>
</reference>
<evidence type="ECO:0000313" key="8">
    <source>
        <dbReference type="EMBL" id="SMX53819.1"/>
    </source>
</evidence>
<evidence type="ECO:0000256" key="4">
    <source>
        <dbReference type="ARBA" id="ARBA00022525"/>
    </source>
</evidence>
<dbReference type="GO" id="GO:0005576">
    <property type="term" value="C:extracellular region"/>
    <property type="evidence" value="ECO:0007669"/>
    <property type="project" value="UniProtKB-SubCell"/>
</dbReference>
<evidence type="ECO:0000313" key="9">
    <source>
        <dbReference type="Proteomes" id="UP000195514"/>
    </source>
</evidence>
<dbReference type="PANTHER" id="PTHR11319:SF35">
    <property type="entry name" value="OUTER MEMBRANE PROTEIN PMPC-RELATED"/>
    <property type="match status" value="1"/>
</dbReference>
<evidence type="ECO:0000256" key="7">
    <source>
        <dbReference type="ARBA" id="ARBA00023237"/>
    </source>
</evidence>
<dbReference type="OrthoDB" id="155079at2"/>
<dbReference type="EMBL" id="LT859958">
    <property type="protein sequence ID" value="SMX53819.1"/>
    <property type="molecule type" value="Genomic_DNA"/>
</dbReference>
<dbReference type="InterPro" id="IPR003368">
    <property type="entry name" value="POMP_repeat"/>
</dbReference>
<comment type="subcellular location">
    <subcellularLocation>
        <location evidence="1">Cell envelope</location>
    </subcellularLocation>
    <subcellularLocation>
        <location evidence="2">Cell outer membrane</location>
    </subcellularLocation>
    <subcellularLocation>
        <location evidence="3">Secreted</location>
    </subcellularLocation>
</comment>
<dbReference type="GO" id="GO:0009279">
    <property type="term" value="C:cell outer membrane"/>
    <property type="evidence" value="ECO:0007669"/>
    <property type="project" value="UniProtKB-SubCell"/>
</dbReference>
<keyword evidence="9" id="KW-1185">Reference proteome</keyword>
<dbReference type="AlphaFoldDB" id="A0A1Y6K5F6"/>
<dbReference type="KEGG" id="abat:CFX1CAM_0754"/>
<dbReference type="Pfam" id="PF02415">
    <property type="entry name" value="Chlam_PMP"/>
    <property type="match status" value="2"/>
</dbReference>
<sequence>MMNNSRYLRLFLSLFLTFVLLTSLGVSVKPVAAATITVINTENSGPGSLREALLNASPGDTIKFSEALQGQTIVVSGDPLFIQKNVTIDGSSLWLRITISGDDQMRVFDVFENVEVKMIGLNIAHGYKGGLSIKDGGGIYLSKNAKVTLKNCNLFKNRAKGNGGAIAVGEQAILEAYNCIFSDNTALEENTSSGGAIYNLGSVYTYRSTFNDNFANWGGGIENSGSLTVSESQFLDNSGGNQGGAIRNIGLVEISDSIFSENTAQMGGAILNWTDLEVINSEIIDNFAPSGGGVFNFGIFRLENSTFNGNQAVEGGGVYNSDDAELTSSNNYFFKNTAEESGGGIYNSAVLHMTGDTFEENSAETGGGGGIENQGILTVEASLFLGNSGGIQGGAIRNVEQVDVFDSTFNENKAFFGGAILNWEVLDVTGSTFFGNTATYGGAVRNWGGDMVIKNSTVSGNQAMEDGGGIQNVDGGKLASYYNTIAFNKATGEGGGVKNGTGCTMVCFSTLIAGSTGGDCVNLGDIYSSSNNFVGDGGCNATFSGDPKIGPLANNSGPTQTHALLPGSRAIDAAHADSCPPTDQRGVTRPYGPGCDIGAFEFNPDYPYIGVAKIFIPCFLR</sequence>
<evidence type="ECO:0000256" key="3">
    <source>
        <dbReference type="ARBA" id="ARBA00004613"/>
    </source>
</evidence>
<name>A0A1Y6K5F6_9CHLR</name>
<keyword evidence="5" id="KW-0732">Signal</keyword>
<protein>
    <submittedName>
        <fullName evidence="8">Putative Polymorphic outer membrane protein</fullName>
    </submittedName>
</protein>
<keyword evidence="4" id="KW-0964">Secreted</keyword>
<evidence type="ECO:0000256" key="5">
    <source>
        <dbReference type="ARBA" id="ARBA00022729"/>
    </source>
</evidence>
<proteinExistence type="predicted"/>
<dbReference type="InterPro" id="IPR059226">
    <property type="entry name" value="Choice_anch_Q_dom"/>
</dbReference>
<dbReference type="InterPro" id="IPR011050">
    <property type="entry name" value="Pectin_lyase_fold/virulence"/>
</dbReference>
<dbReference type="SUPFAM" id="SSF51126">
    <property type="entry name" value="Pectin lyase-like"/>
    <property type="match status" value="2"/>
</dbReference>